<evidence type="ECO:0000256" key="1">
    <source>
        <dbReference type="SAM" id="Phobius"/>
    </source>
</evidence>
<organism evidence="2 3">
    <name type="scientific">Salmonella enteritidis PT4 (strain P125109)</name>
    <dbReference type="NCBI Taxonomy" id="550537"/>
    <lineage>
        <taxon>Bacteria</taxon>
        <taxon>Pseudomonadati</taxon>
        <taxon>Pseudomonadota</taxon>
        <taxon>Gammaproteobacteria</taxon>
        <taxon>Enterobacterales</taxon>
        <taxon>Enterobacteriaceae</taxon>
        <taxon>Salmonella</taxon>
    </lineage>
</organism>
<keyword evidence="1" id="KW-0472">Membrane</keyword>
<reference evidence="2 3" key="1">
    <citation type="journal article" date="2008" name="Genome Res.">
        <title>Comparative genome analysis of Salmonella enteritidis PT4 and Salmonella gallinarum 287/91 provides insights into evolutionary and host adaptation pathways.</title>
        <authorList>
            <person name="Thomson N.R."/>
            <person name="Clayton D.J."/>
            <person name="Windhorst D."/>
            <person name="Vernikos G."/>
            <person name="Davidson S."/>
            <person name="Churcher C."/>
            <person name="Quail M.A."/>
            <person name="Stevens M."/>
            <person name="Jones M.A."/>
            <person name="Watson M."/>
            <person name="Barron A."/>
            <person name="Layton A."/>
            <person name="Pickard D."/>
            <person name="Kingsley R.A."/>
            <person name="Bignell A."/>
            <person name="Clark L."/>
            <person name="Harris B."/>
            <person name="Ormond D."/>
            <person name="Abdellah Z."/>
            <person name="Brooks K."/>
            <person name="Cherevach I."/>
            <person name="Chillingworth T."/>
            <person name="Woodward J."/>
            <person name="Norberczak H."/>
            <person name="Lord A."/>
            <person name="Arrowsmith C."/>
            <person name="Jagels K."/>
            <person name="Moule S."/>
            <person name="Mungall K."/>
            <person name="Sanders M."/>
            <person name="Whitehead S."/>
            <person name="Chabalgoity J.A."/>
            <person name="Maskell D."/>
            <person name="Humphrey T."/>
            <person name="Roberts M."/>
            <person name="Barrow P.A."/>
            <person name="Dougan G."/>
            <person name="Parkhill J."/>
        </authorList>
    </citation>
    <scope>NUCLEOTIDE SEQUENCE [LARGE SCALE GENOMIC DNA]</scope>
    <source>
        <strain evidence="2 3">P125109</strain>
    </source>
</reference>
<feature type="transmembrane region" description="Helical" evidence="1">
    <location>
        <begin position="37"/>
        <end position="57"/>
    </location>
</feature>
<dbReference type="Proteomes" id="UP000000613">
    <property type="component" value="Chromosome"/>
</dbReference>
<evidence type="ECO:0000313" key="2">
    <source>
        <dbReference type="EMBL" id="CAR32973.1"/>
    </source>
</evidence>
<feature type="transmembrane region" description="Helical" evidence="1">
    <location>
        <begin position="63"/>
        <end position="85"/>
    </location>
</feature>
<dbReference type="Pfam" id="PF05449">
    <property type="entry name" value="Phage_holin_3_7"/>
    <property type="match status" value="1"/>
</dbReference>
<dbReference type="KEGG" id="set:SEN1394"/>
<dbReference type="EMBL" id="AM933172">
    <property type="protein sequence ID" value="CAR32973.1"/>
    <property type="molecule type" value="Genomic_DNA"/>
</dbReference>
<proteinExistence type="predicted"/>
<evidence type="ECO:0000313" key="3">
    <source>
        <dbReference type="Proteomes" id="UP000000613"/>
    </source>
</evidence>
<dbReference type="AlphaFoldDB" id="A0A6C7HP00"/>
<sequence>MVMESNLTGTLNAGLCLVTVLALFLYRRNGARYKPGIAWLSYLLMLGYALVPFRFLAGHYPSSSWPVVLMNALFCGLVLWARGNVSKILSLLRLR</sequence>
<feature type="transmembrane region" description="Helical" evidence="1">
    <location>
        <begin position="6"/>
        <end position="25"/>
    </location>
</feature>
<protein>
    <submittedName>
        <fullName evidence="2">Prophage membrane protein</fullName>
    </submittedName>
</protein>
<name>A0A6C7HP00_SALEP</name>
<dbReference type="InterPro" id="IPR008473">
    <property type="entry name" value="Phage_holin_3_7"/>
</dbReference>
<keyword evidence="1" id="KW-0812">Transmembrane</keyword>
<keyword evidence="1" id="KW-1133">Transmembrane helix</keyword>
<accession>A0A6C7HP00</accession>
<gene>
    <name evidence="2" type="ordered locus">SEN1394</name>
</gene>